<dbReference type="Gene3D" id="3.90.950.20">
    <property type="entry name" value="CinA-like"/>
    <property type="match status" value="1"/>
</dbReference>
<name>A0A4Q5KZW0_9GAMM</name>
<dbReference type="EMBL" id="SEZN01000001">
    <property type="protein sequence ID" value="RYU67235.1"/>
    <property type="molecule type" value="Genomic_DNA"/>
</dbReference>
<organism evidence="2 4">
    <name type="scientific">Aliivibrio finisterrensis</name>
    <dbReference type="NCBI Taxonomy" id="511998"/>
    <lineage>
        <taxon>Bacteria</taxon>
        <taxon>Pseudomonadati</taxon>
        <taxon>Pseudomonadota</taxon>
        <taxon>Gammaproteobacteria</taxon>
        <taxon>Vibrionales</taxon>
        <taxon>Vibrionaceae</taxon>
        <taxon>Aliivibrio</taxon>
    </lineage>
</organism>
<dbReference type="InterPro" id="IPR008136">
    <property type="entry name" value="CinA_C"/>
</dbReference>
<dbReference type="InterPro" id="IPR036653">
    <property type="entry name" value="CinA-like_C"/>
</dbReference>
<feature type="domain" description="CinA C-terminal" evidence="1">
    <location>
        <begin position="7"/>
        <end position="160"/>
    </location>
</feature>
<dbReference type="AlphaFoldDB" id="A0A4Q5KZW0"/>
<evidence type="ECO:0000313" key="4">
    <source>
        <dbReference type="Proteomes" id="UP000294063"/>
    </source>
</evidence>
<keyword evidence="2" id="KW-0378">Hydrolase</keyword>
<dbReference type="Proteomes" id="UP000294063">
    <property type="component" value="Unassembled WGS sequence"/>
</dbReference>
<dbReference type="RefSeq" id="WP_130046834.1">
    <property type="nucleotide sequence ID" value="NZ_SEZK01000002.1"/>
</dbReference>
<keyword evidence="5" id="KW-1185">Reference proteome</keyword>
<comment type="caution">
    <text evidence="2">The sequence shown here is derived from an EMBL/GenBank/DDBJ whole genome shotgun (WGS) entry which is preliminary data.</text>
</comment>
<dbReference type="GO" id="GO:0016787">
    <property type="term" value="F:hydrolase activity"/>
    <property type="evidence" value="ECO:0007669"/>
    <property type="project" value="UniProtKB-KW"/>
</dbReference>
<dbReference type="Proteomes" id="UP000294166">
    <property type="component" value="Unassembled WGS sequence"/>
</dbReference>
<dbReference type="SUPFAM" id="SSF142433">
    <property type="entry name" value="CinA-like"/>
    <property type="match status" value="1"/>
</dbReference>
<reference evidence="4 5" key="1">
    <citation type="submission" date="2019-02" db="EMBL/GenBank/DDBJ databases">
        <title>Genome sequences of Aliivibrio finisterrensis strains from farmed Atlantic salmon.</title>
        <authorList>
            <person name="Bowman J.P."/>
        </authorList>
    </citation>
    <scope>NUCLEOTIDE SEQUENCE [LARGE SCALE GENOMIC DNA]</scope>
    <source>
        <strain evidence="3 5">A21</strain>
        <strain evidence="2 4">A46</strain>
    </source>
</reference>
<accession>A0A4Q5KZW0</accession>
<dbReference type="NCBIfam" id="TIGR00199">
    <property type="entry name" value="PncC_domain"/>
    <property type="match status" value="1"/>
</dbReference>
<proteinExistence type="predicted"/>
<evidence type="ECO:0000259" key="1">
    <source>
        <dbReference type="Pfam" id="PF02464"/>
    </source>
</evidence>
<dbReference type="EMBL" id="SEZK01000002">
    <property type="protein sequence ID" value="RYU54168.1"/>
    <property type="molecule type" value="Genomic_DNA"/>
</dbReference>
<gene>
    <name evidence="3" type="ORF">ERW53_00960</name>
    <name evidence="2" type="ORF">ERW57_02925</name>
</gene>
<protein>
    <submittedName>
        <fullName evidence="2">Nicotinamide-nucleotide amidohydrolase family protein</fullName>
    </submittedName>
</protein>
<sequence length="165" mass="17731">MDMVKNTQLAQKVGELLMQQGKTMACAESCTGGGVAFCATENAGSSAWFERGFVTYSNESKNESLGVSLDTLQRFGAVSEPVVKEMAKGTLVHSNADITVSISGIAGPGGGSDEKPVGTVCFGFADKHDWHYETTVYFTGDRSEIRKSAIKYAFLTLKNRLLDLN</sequence>
<evidence type="ECO:0000313" key="2">
    <source>
        <dbReference type="EMBL" id="RYU54168.1"/>
    </source>
</evidence>
<dbReference type="Pfam" id="PF02464">
    <property type="entry name" value="CinA"/>
    <property type="match status" value="1"/>
</dbReference>
<evidence type="ECO:0000313" key="5">
    <source>
        <dbReference type="Proteomes" id="UP000294166"/>
    </source>
</evidence>
<evidence type="ECO:0000313" key="3">
    <source>
        <dbReference type="EMBL" id="RYU67235.1"/>
    </source>
</evidence>